<dbReference type="EMBL" id="KZ666429">
    <property type="protein sequence ID" value="PPR94831.1"/>
    <property type="molecule type" value="Genomic_DNA"/>
</dbReference>
<reference evidence="1 2" key="1">
    <citation type="submission" date="2015-01" db="EMBL/GenBank/DDBJ databases">
        <title>Genome of allotetraploid Gossypium barbadense reveals genomic plasticity and fiber elongation in cotton evolution.</title>
        <authorList>
            <person name="Chen X."/>
            <person name="Liu X."/>
            <person name="Zhao B."/>
            <person name="Zheng H."/>
            <person name="Hu Y."/>
            <person name="Lu G."/>
            <person name="Yang C."/>
            <person name="Chen J."/>
            <person name="Shan C."/>
            <person name="Zhang L."/>
            <person name="Zhou Y."/>
            <person name="Wang L."/>
            <person name="Guo W."/>
            <person name="Bai Y."/>
            <person name="Ruan J."/>
            <person name="Shangguan X."/>
            <person name="Mao Y."/>
            <person name="Jiang J."/>
            <person name="Zhu Y."/>
            <person name="Lei J."/>
            <person name="Kang H."/>
            <person name="Chen S."/>
            <person name="He X."/>
            <person name="Wang R."/>
            <person name="Wang Y."/>
            <person name="Chen J."/>
            <person name="Wang L."/>
            <person name="Yu S."/>
            <person name="Wang B."/>
            <person name="Wei J."/>
            <person name="Song S."/>
            <person name="Lu X."/>
            <person name="Gao Z."/>
            <person name="Gu W."/>
            <person name="Deng X."/>
            <person name="Ma D."/>
            <person name="Wang S."/>
            <person name="Liang W."/>
            <person name="Fang L."/>
            <person name="Cai C."/>
            <person name="Zhu X."/>
            <person name="Zhou B."/>
            <person name="Zhang Y."/>
            <person name="Chen Z."/>
            <person name="Xu S."/>
            <person name="Zhu R."/>
            <person name="Wang S."/>
            <person name="Zhang T."/>
            <person name="Zhao G."/>
        </authorList>
    </citation>
    <scope>NUCLEOTIDE SEQUENCE [LARGE SCALE GENOMIC DNA]</scope>
    <source>
        <strain evidence="2">cv. Xinhai21</strain>
        <tissue evidence="1">Leaf</tissue>
    </source>
</reference>
<proteinExistence type="predicted"/>
<organism evidence="1 2">
    <name type="scientific">Gossypium barbadense</name>
    <name type="common">Sea Island cotton</name>
    <name type="synonym">Hibiscus barbadensis</name>
    <dbReference type="NCBI Taxonomy" id="3634"/>
    <lineage>
        <taxon>Eukaryota</taxon>
        <taxon>Viridiplantae</taxon>
        <taxon>Streptophyta</taxon>
        <taxon>Embryophyta</taxon>
        <taxon>Tracheophyta</taxon>
        <taxon>Spermatophyta</taxon>
        <taxon>Magnoliopsida</taxon>
        <taxon>eudicotyledons</taxon>
        <taxon>Gunneridae</taxon>
        <taxon>Pentapetalae</taxon>
        <taxon>rosids</taxon>
        <taxon>malvids</taxon>
        <taxon>Malvales</taxon>
        <taxon>Malvaceae</taxon>
        <taxon>Malvoideae</taxon>
        <taxon>Gossypium</taxon>
    </lineage>
</organism>
<evidence type="ECO:0000313" key="1">
    <source>
        <dbReference type="EMBL" id="PPR94831.1"/>
    </source>
</evidence>
<dbReference type="Proteomes" id="UP000239757">
    <property type="component" value="Unassembled WGS sequence"/>
</dbReference>
<evidence type="ECO:0000313" key="2">
    <source>
        <dbReference type="Proteomes" id="UP000239757"/>
    </source>
</evidence>
<sequence length="98" mass="10929">MFRALGSMYPTKSTVPPGTVTGSGNQNIALESRATLRTRVCDRMYPWRAEGPDGYGTRVCTRMSPLEEILEFLRCNGTGGSVRQNVNLEKWVYSTVTH</sequence>
<name>A0A2P5WUU2_GOSBA</name>
<gene>
    <name evidence="1" type="ORF">GOBAR_AA25827</name>
</gene>
<accession>A0A2P5WUU2</accession>
<protein>
    <submittedName>
        <fullName evidence="1">Uncharacterized protein</fullName>
    </submittedName>
</protein>
<dbReference type="AlphaFoldDB" id="A0A2P5WUU2"/>